<dbReference type="EMBL" id="JAHLQN010000001">
    <property type="protein sequence ID" value="MBU5627744.1"/>
    <property type="molecule type" value="Genomic_DNA"/>
</dbReference>
<accession>A0ABS6FEL5</accession>
<name>A0ABS6FEL5_9FIRM</name>
<evidence type="ECO:0000313" key="2">
    <source>
        <dbReference type="Proteomes" id="UP000787672"/>
    </source>
</evidence>
<sequence length="66" mass="7231">MNEITISVKELYQKAKDMMDDGMEFVTLSLFEPDNSAGIPAWVGFVAGSPDLSSGIDYEDIESVEP</sequence>
<gene>
    <name evidence="1" type="ORF">KQI82_12570</name>
</gene>
<organism evidence="1 2">
    <name type="scientific">Dysosmobacter acutus</name>
    <dbReference type="NCBI Taxonomy" id="2841504"/>
    <lineage>
        <taxon>Bacteria</taxon>
        <taxon>Bacillati</taxon>
        <taxon>Bacillota</taxon>
        <taxon>Clostridia</taxon>
        <taxon>Eubacteriales</taxon>
        <taxon>Oscillospiraceae</taxon>
        <taxon>Dysosmobacter</taxon>
    </lineage>
</organism>
<evidence type="ECO:0000313" key="1">
    <source>
        <dbReference type="EMBL" id="MBU5627744.1"/>
    </source>
</evidence>
<comment type="caution">
    <text evidence="1">The sequence shown here is derived from an EMBL/GenBank/DDBJ whole genome shotgun (WGS) entry which is preliminary data.</text>
</comment>
<dbReference type="RefSeq" id="WP_216633082.1">
    <property type="nucleotide sequence ID" value="NZ_JAHLQN010000001.1"/>
</dbReference>
<keyword evidence="2" id="KW-1185">Reference proteome</keyword>
<proteinExistence type="predicted"/>
<dbReference type="Proteomes" id="UP000787672">
    <property type="component" value="Unassembled WGS sequence"/>
</dbReference>
<reference evidence="1 2" key="1">
    <citation type="submission" date="2021-06" db="EMBL/GenBank/DDBJ databases">
        <authorList>
            <person name="Sun Q."/>
            <person name="Li D."/>
        </authorList>
    </citation>
    <scope>NUCLEOTIDE SEQUENCE [LARGE SCALE GENOMIC DNA]</scope>
    <source>
        <strain evidence="1 2">MSJ-2</strain>
    </source>
</reference>
<protein>
    <submittedName>
        <fullName evidence="1">Uncharacterized protein</fullName>
    </submittedName>
</protein>